<feature type="binding site" evidence="3">
    <location>
        <position position="466"/>
    </location>
    <ligand>
        <name>Ca(2+)</name>
        <dbReference type="ChEBI" id="CHEBI:29108"/>
    </ligand>
</feature>
<sequence>MANILETVSIDLYPLDNAGPHRTDKFEMVHEETPTPVLRRGQNFNIQVRFKQRSFQKDKDVIRLIFNFGSRPMTTKGTKAFVRVDPKAPGASADRKQWYAGLKSVERDTATIEVLASVTCPVGNWKLQVETGTISSNEKRIFDYSSEIYILFNPWCCEDLVFMPEERNLDEYVLTDVGKIWVGPYGSSRGREWVFGQFDKSVLPAAMLMFQKGGYPEFNRGDPIRLTRFISKMVNSNDDDGILVGRWDGNYEDGTAPSTWSGSVPILEEFLQTGDSVCYGQCWVFSGVTTTICRALGIPSRVVSNLVSAHDANASLSVDKYLDANNEELDFDPNNPMGEDSIWNYHVWNDVYMARPDLPTGYGGWQAIDATPQETSDGVYQCGPSSLEAIKKGQVGFNYDVAFMIASVNADLMRWKEDPNSPMGYSRIYSNKYHIGRIILSKQPFFYDPNGDKDRQDITNEYKAKEGTQAERVSLMNAVRGLQTAQSFFDVPADAKNDVDFDLIDLDKIKIGEDFDIVVNIKNKSNEVRNIRAVMSASSVFYTGVKAQLIKKAEGSFSVPPNQSEIMRLTVAADDYLTKMVEYCIMKIFAVATVDETKQTWADEDDFQVVKPTINFNIPNKTFTVNKPTRVLLTFENPLKKRLNNCTFNISGPTLMKNITVSIAPVQPLGRVQAQADIVAKTEGEQKLIATFTSTELNDVTGSVKIEVIEDEE</sequence>
<dbReference type="PROSITE" id="PS00547">
    <property type="entry name" value="TRANSGLUTAMINASES"/>
    <property type="match status" value="1"/>
</dbReference>
<dbReference type="InterPro" id="IPR014756">
    <property type="entry name" value="Ig_E-set"/>
</dbReference>
<dbReference type="InterPro" id="IPR023608">
    <property type="entry name" value="Transglutaminase_animal"/>
</dbReference>
<dbReference type="Pfam" id="PF00927">
    <property type="entry name" value="Transglut_C"/>
    <property type="match status" value="2"/>
</dbReference>
<evidence type="ECO:0000256" key="3">
    <source>
        <dbReference type="PIRSR" id="PIRSR000459-2"/>
    </source>
</evidence>
<dbReference type="InterPro" id="IPR002931">
    <property type="entry name" value="Transglutaminase-like"/>
</dbReference>
<feature type="binding site" evidence="3">
    <location>
        <position position="411"/>
    </location>
    <ligand>
        <name>Ca(2+)</name>
        <dbReference type="ChEBI" id="CHEBI:29108"/>
    </ligand>
</feature>
<keyword evidence="6" id="KW-1185">Reference proteome</keyword>
<dbReference type="PANTHER" id="PTHR11590:SF40">
    <property type="entry name" value="HEMOCYTE PROTEIN-GLUTAMINE GAMMA-GLUTAMYLTRANSFERASE-LIKE PROTEIN"/>
    <property type="match status" value="1"/>
</dbReference>
<dbReference type="InterPro" id="IPR001102">
    <property type="entry name" value="Transglutaminase_N"/>
</dbReference>
<comment type="caution">
    <text evidence="5">The sequence shown here is derived from an EMBL/GenBank/DDBJ whole genome shotgun (WGS) entry which is preliminary data.</text>
</comment>
<dbReference type="GO" id="GO:0046872">
    <property type="term" value="F:metal ion binding"/>
    <property type="evidence" value="ECO:0007669"/>
    <property type="project" value="UniProtKB-KW"/>
</dbReference>
<dbReference type="PIRSF" id="PIRSF000459">
    <property type="entry name" value="TGM_EBP42"/>
    <property type="match status" value="1"/>
</dbReference>
<dbReference type="FunFam" id="2.60.40.10:FF:000171">
    <property type="entry name" value="protein-glutamine gamma-glutamyltransferase 6"/>
    <property type="match status" value="1"/>
</dbReference>
<dbReference type="InterPro" id="IPR013783">
    <property type="entry name" value="Ig-like_fold"/>
</dbReference>
<dbReference type="SMART" id="SM00460">
    <property type="entry name" value="TGc"/>
    <property type="match status" value="1"/>
</dbReference>
<gene>
    <name evidence="5" type="ORF">RN001_015369</name>
</gene>
<feature type="active site" evidence="2">
    <location>
        <position position="346"/>
    </location>
</feature>
<dbReference type="FunFam" id="3.90.260.10:FF:000002">
    <property type="entry name" value="Erythrocyte membrane protein band 4.2"/>
    <property type="match status" value="1"/>
</dbReference>
<feature type="binding site" evidence="3">
    <location>
        <position position="471"/>
    </location>
    <ligand>
        <name>Ca(2+)</name>
        <dbReference type="ChEBI" id="CHEBI:29108"/>
    </ligand>
</feature>
<feature type="active site" evidence="2">
    <location>
        <position position="369"/>
    </location>
</feature>
<comment type="similarity">
    <text evidence="1">Belongs to the transglutaminase superfamily. Transglutaminase family.</text>
</comment>
<dbReference type="SUPFAM" id="SSF81296">
    <property type="entry name" value="E set domains"/>
    <property type="match status" value="1"/>
</dbReference>
<dbReference type="FunFam" id="2.60.40.10:FF:000090">
    <property type="entry name" value="Protein-glutamine gamma-glutamyltransferase 2"/>
    <property type="match status" value="1"/>
</dbReference>
<organism evidence="5 6">
    <name type="scientific">Aquatica leii</name>
    <dbReference type="NCBI Taxonomy" id="1421715"/>
    <lineage>
        <taxon>Eukaryota</taxon>
        <taxon>Metazoa</taxon>
        <taxon>Ecdysozoa</taxon>
        <taxon>Arthropoda</taxon>
        <taxon>Hexapoda</taxon>
        <taxon>Insecta</taxon>
        <taxon>Pterygota</taxon>
        <taxon>Neoptera</taxon>
        <taxon>Endopterygota</taxon>
        <taxon>Coleoptera</taxon>
        <taxon>Polyphaga</taxon>
        <taxon>Elateriformia</taxon>
        <taxon>Elateroidea</taxon>
        <taxon>Lampyridae</taxon>
        <taxon>Luciolinae</taxon>
        <taxon>Aquatica</taxon>
    </lineage>
</organism>
<proteinExistence type="inferred from homology"/>
<feature type="binding site" evidence="3">
    <location>
        <position position="409"/>
    </location>
    <ligand>
        <name>Ca(2+)</name>
        <dbReference type="ChEBI" id="CHEBI:29108"/>
    </ligand>
</feature>
<accession>A0AAN7NVJ4</accession>
<name>A0AAN7NVJ4_9COLE</name>
<dbReference type="EMBL" id="JARPUR010000007">
    <property type="protein sequence ID" value="KAK4873340.1"/>
    <property type="molecule type" value="Genomic_DNA"/>
</dbReference>
<dbReference type="SUPFAM" id="SSF54001">
    <property type="entry name" value="Cysteine proteinases"/>
    <property type="match status" value="1"/>
</dbReference>
<dbReference type="InterPro" id="IPR038765">
    <property type="entry name" value="Papain-like_cys_pep_sf"/>
</dbReference>
<evidence type="ECO:0000259" key="4">
    <source>
        <dbReference type="SMART" id="SM00460"/>
    </source>
</evidence>
<comment type="cofactor">
    <cofactor evidence="3">
        <name>Ca(2+)</name>
        <dbReference type="ChEBI" id="CHEBI:29108"/>
    </cofactor>
    <text evidence="3">Binds 1 Ca(2+) ion per subunit.</text>
</comment>
<dbReference type="Gene3D" id="2.60.40.10">
    <property type="entry name" value="Immunoglobulins"/>
    <property type="match status" value="3"/>
</dbReference>
<evidence type="ECO:0000256" key="1">
    <source>
        <dbReference type="ARBA" id="ARBA00005968"/>
    </source>
</evidence>
<dbReference type="GO" id="GO:0003810">
    <property type="term" value="F:protein-glutamine gamma-glutamyltransferase activity"/>
    <property type="evidence" value="ECO:0007669"/>
    <property type="project" value="InterPro"/>
</dbReference>
<feature type="domain" description="Transglutaminase-like" evidence="4">
    <location>
        <begin position="274"/>
        <end position="372"/>
    </location>
</feature>
<dbReference type="InterPro" id="IPR050779">
    <property type="entry name" value="Transglutaminase"/>
</dbReference>
<protein>
    <recommendedName>
        <fullName evidence="4">Transglutaminase-like domain-containing protein</fullName>
    </recommendedName>
</protein>
<keyword evidence="3" id="KW-0479">Metal-binding</keyword>
<keyword evidence="3" id="KW-0106">Calcium</keyword>
<dbReference type="Pfam" id="PF01841">
    <property type="entry name" value="Transglut_core"/>
    <property type="match status" value="1"/>
</dbReference>
<dbReference type="PANTHER" id="PTHR11590">
    <property type="entry name" value="PROTEIN-GLUTAMINE GAMMA-GLUTAMYLTRANSFERASE"/>
    <property type="match status" value="1"/>
</dbReference>
<dbReference type="Pfam" id="PF00868">
    <property type="entry name" value="Transglut_N"/>
    <property type="match status" value="1"/>
</dbReference>
<evidence type="ECO:0000313" key="6">
    <source>
        <dbReference type="Proteomes" id="UP001353858"/>
    </source>
</evidence>
<dbReference type="InterPro" id="IPR008958">
    <property type="entry name" value="Transglutaminase_C"/>
</dbReference>
<dbReference type="Gene3D" id="3.90.260.10">
    <property type="entry name" value="Transglutaminase-like"/>
    <property type="match status" value="1"/>
</dbReference>
<feature type="active site" evidence="2">
    <location>
        <position position="282"/>
    </location>
</feature>
<dbReference type="InterPro" id="IPR036238">
    <property type="entry name" value="Transglutaminase_C_sf"/>
</dbReference>
<dbReference type="InterPro" id="IPR036985">
    <property type="entry name" value="Transglutaminase-like_sf"/>
</dbReference>
<dbReference type="AlphaFoldDB" id="A0AAN7NVJ4"/>
<evidence type="ECO:0000256" key="2">
    <source>
        <dbReference type="PIRSR" id="PIRSR000459-1"/>
    </source>
</evidence>
<dbReference type="Proteomes" id="UP001353858">
    <property type="component" value="Unassembled WGS sequence"/>
</dbReference>
<dbReference type="InterPro" id="IPR013808">
    <property type="entry name" value="Transglutaminase_AS"/>
</dbReference>
<dbReference type="SUPFAM" id="SSF49309">
    <property type="entry name" value="Transglutaminase, two C-terminal domains"/>
    <property type="match status" value="2"/>
</dbReference>
<evidence type="ECO:0000313" key="5">
    <source>
        <dbReference type="EMBL" id="KAK4873340.1"/>
    </source>
</evidence>
<reference evidence="6" key="1">
    <citation type="submission" date="2023-01" db="EMBL/GenBank/DDBJ databases">
        <title>Key to firefly adult light organ development and bioluminescence: homeobox transcription factors regulate luciferase expression and transportation to peroxisome.</title>
        <authorList>
            <person name="Fu X."/>
        </authorList>
    </citation>
    <scope>NUCLEOTIDE SEQUENCE [LARGE SCALE GENOMIC DNA]</scope>
</reference>